<dbReference type="AlphaFoldDB" id="A0AA41CX32"/>
<proteinExistence type="predicted"/>
<dbReference type="EMBL" id="JAAOCP010000056">
    <property type="protein sequence ID" value="MBJ7640039.1"/>
    <property type="molecule type" value="Genomic_DNA"/>
</dbReference>
<feature type="non-terminal residue" evidence="1">
    <location>
        <position position="1"/>
    </location>
</feature>
<sequence length="70" mass="7632">VVTDLPASEAFDHADNEDQTITVELRHEIADHSETKTVTSTVTYEGVKPAQAASEKTATVTHTYQTDEVT</sequence>
<dbReference type="RefSeq" id="WP_422108597.1">
    <property type="nucleotide sequence ID" value="NZ_JAAOCP010000056.1"/>
</dbReference>
<accession>A0AA41CX32</accession>
<comment type="caution">
    <text evidence="1">The sequence shown here is derived from an EMBL/GenBank/DDBJ whole genome shotgun (WGS) entry which is preliminary data.</text>
</comment>
<protein>
    <submittedName>
        <fullName evidence="1">Uncharacterized protein</fullName>
    </submittedName>
</protein>
<gene>
    <name evidence="1" type="ORF">HAU20_11825</name>
</gene>
<evidence type="ECO:0000313" key="1">
    <source>
        <dbReference type="EMBL" id="MBJ7640039.1"/>
    </source>
</evidence>
<keyword evidence="2" id="KW-1185">Reference proteome</keyword>
<evidence type="ECO:0000313" key="2">
    <source>
        <dbReference type="Proteomes" id="UP000728106"/>
    </source>
</evidence>
<feature type="non-terminal residue" evidence="1">
    <location>
        <position position="70"/>
    </location>
</feature>
<organism evidence="1 2">
    <name type="scientific">Weissella confusa</name>
    <name type="common">Lactobacillus confusus</name>
    <dbReference type="NCBI Taxonomy" id="1583"/>
    <lineage>
        <taxon>Bacteria</taxon>
        <taxon>Bacillati</taxon>
        <taxon>Bacillota</taxon>
        <taxon>Bacilli</taxon>
        <taxon>Lactobacillales</taxon>
        <taxon>Lactobacillaceae</taxon>
        <taxon>Weissella</taxon>
    </lineage>
</organism>
<dbReference type="Proteomes" id="UP000728106">
    <property type="component" value="Unassembled WGS sequence"/>
</dbReference>
<name>A0AA41CX32_WEICO</name>
<reference evidence="1 2" key="1">
    <citation type="journal article" date="2021" name="Int. J. Food Microbiol.">
        <title>Safety demonstration of a microbial species for use in the food chain: Weissella confusa.</title>
        <authorList>
            <person name="Bourdichon F."/>
            <person name="Patrone V."/>
            <person name="Fontana A."/>
            <person name="Milani G."/>
            <person name="Morelli L."/>
        </authorList>
    </citation>
    <scope>NUCLEOTIDE SEQUENCE [LARGE SCALE GENOMIC DNA]</scope>
    <source>
        <strain evidence="1 2">CCUG 43002</strain>
    </source>
</reference>